<dbReference type="PANTHER" id="PTHR30053">
    <property type="entry name" value="ELONGATION FACTOR P"/>
    <property type="match status" value="1"/>
</dbReference>
<dbReference type="SUPFAM" id="SSF50104">
    <property type="entry name" value="Translation proteins SH3-like domain"/>
    <property type="match status" value="1"/>
</dbReference>
<dbReference type="InterPro" id="IPR012340">
    <property type="entry name" value="NA-bd_OB-fold"/>
</dbReference>
<name>A0A0C6FXN2_9HYPH</name>
<dbReference type="CDD" id="cd05794">
    <property type="entry name" value="S1_EF-P_repeat_2"/>
    <property type="match status" value="1"/>
</dbReference>
<dbReference type="AlphaFoldDB" id="A0A0C6FXN2"/>
<gene>
    <name evidence="7 12" type="primary">efp</name>
    <name evidence="12" type="ORF">Maq22A_c26090</name>
</gene>
<dbReference type="GO" id="GO:0043043">
    <property type="term" value="P:peptide biosynthetic process"/>
    <property type="evidence" value="ECO:0007669"/>
    <property type="project" value="InterPro"/>
</dbReference>
<dbReference type="OrthoDB" id="9801844at2"/>
<evidence type="ECO:0000259" key="10">
    <source>
        <dbReference type="SMART" id="SM00841"/>
    </source>
</evidence>
<evidence type="ECO:0000256" key="6">
    <source>
        <dbReference type="ARBA" id="ARBA00022917"/>
    </source>
</evidence>
<evidence type="ECO:0000259" key="11">
    <source>
        <dbReference type="SMART" id="SM01185"/>
    </source>
</evidence>
<comment type="subcellular location">
    <subcellularLocation>
        <location evidence="1 7">Cytoplasm</location>
    </subcellularLocation>
</comment>
<evidence type="ECO:0000256" key="3">
    <source>
        <dbReference type="ARBA" id="ARBA00009479"/>
    </source>
</evidence>
<dbReference type="UniPathway" id="UPA00345"/>
<dbReference type="PANTHER" id="PTHR30053:SF14">
    <property type="entry name" value="TRANSLATION ELONGATION FACTOR KOW-LIKE DOMAIN-CONTAINING PROTEIN"/>
    <property type="match status" value="1"/>
</dbReference>
<dbReference type="NCBIfam" id="TIGR00038">
    <property type="entry name" value="efp"/>
    <property type="match status" value="1"/>
</dbReference>
<dbReference type="PIRSF" id="PIRSF005901">
    <property type="entry name" value="EF-P"/>
    <property type="match status" value="1"/>
</dbReference>
<comment type="similarity">
    <text evidence="3 7 9">Belongs to the elongation factor P family.</text>
</comment>
<keyword evidence="6 7" id="KW-0648">Protein biosynthesis</keyword>
<reference evidence="12 13" key="1">
    <citation type="journal article" date="2015" name="Genome Announc.">
        <title>Complete Genome Sequence of Methylobacterium aquaticum Strain 22A, Isolated from Racomitrium japonicum Moss.</title>
        <authorList>
            <person name="Tani A."/>
            <person name="Ogura Y."/>
            <person name="Hayashi T."/>
            <person name="Kimbara K."/>
        </authorList>
    </citation>
    <scope>NUCLEOTIDE SEQUENCE [LARGE SCALE GENOMIC DNA]</scope>
    <source>
        <strain evidence="12 13">MA-22A</strain>
    </source>
</reference>
<evidence type="ECO:0000256" key="7">
    <source>
        <dbReference type="HAMAP-Rule" id="MF_00141"/>
    </source>
</evidence>
<keyword evidence="4 7" id="KW-0963">Cytoplasm</keyword>
<dbReference type="PATRIC" id="fig|270351.10.peg.5005"/>
<dbReference type="Pfam" id="PF08207">
    <property type="entry name" value="EFP_N"/>
    <property type="match status" value="1"/>
</dbReference>
<evidence type="ECO:0000256" key="2">
    <source>
        <dbReference type="ARBA" id="ARBA00004815"/>
    </source>
</evidence>
<dbReference type="SUPFAM" id="SSF50249">
    <property type="entry name" value="Nucleic acid-binding proteins"/>
    <property type="match status" value="2"/>
</dbReference>
<dbReference type="InterPro" id="IPR011768">
    <property type="entry name" value="Transl_elongation_fac_P"/>
</dbReference>
<dbReference type="Proteomes" id="UP000061432">
    <property type="component" value="Chromosome"/>
</dbReference>
<organism evidence="12 13">
    <name type="scientific">Methylobacterium aquaticum</name>
    <dbReference type="NCBI Taxonomy" id="270351"/>
    <lineage>
        <taxon>Bacteria</taxon>
        <taxon>Pseudomonadati</taxon>
        <taxon>Pseudomonadota</taxon>
        <taxon>Alphaproteobacteria</taxon>
        <taxon>Hyphomicrobiales</taxon>
        <taxon>Methylobacteriaceae</taxon>
        <taxon>Methylobacterium</taxon>
    </lineage>
</organism>
<accession>A0A0C6FXN2</accession>
<dbReference type="InterPro" id="IPR001059">
    <property type="entry name" value="Transl_elong_P/YeiP_cen"/>
</dbReference>
<proteinExistence type="inferred from homology"/>
<evidence type="ECO:0000256" key="4">
    <source>
        <dbReference type="ARBA" id="ARBA00022490"/>
    </source>
</evidence>
<sequence length="189" mass="20844">MPKVIASSLRKGNVVDKDGRLYVILSAENIHPGKGTPVTQLDMRRITDGVKVSERYRTTEQVERAYVEDREHTFLYSDAEGFHFMNPESYEQLAVPQDVIGDQAPYLQEGMAVMLSTHNGVPLALELPQRVTLEVTDTEPVTKGQTASSSYKPATLSNGIRTLVPPHIGTGTRIVVMTADGAYVERAKD</sequence>
<dbReference type="InterPro" id="IPR020599">
    <property type="entry name" value="Transl_elong_fac_P/YeiP"/>
</dbReference>
<dbReference type="InterPro" id="IPR008991">
    <property type="entry name" value="Translation_prot_SH3-like_sf"/>
</dbReference>
<dbReference type="Pfam" id="PF01132">
    <property type="entry name" value="EFP"/>
    <property type="match status" value="1"/>
</dbReference>
<dbReference type="InterPro" id="IPR013185">
    <property type="entry name" value="Transl_elong_KOW-like"/>
</dbReference>
<evidence type="ECO:0000313" key="13">
    <source>
        <dbReference type="Proteomes" id="UP000061432"/>
    </source>
</evidence>
<feature type="domain" description="Translation elongation factor P/YeiP central" evidence="11">
    <location>
        <begin position="69"/>
        <end position="123"/>
    </location>
</feature>
<dbReference type="PROSITE" id="PS01275">
    <property type="entry name" value="EFP"/>
    <property type="match status" value="1"/>
</dbReference>
<dbReference type="HAMAP" id="MF_00141">
    <property type="entry name" value="EF_P"/>
    <property type="match status" value="1"/>
</dbReference>
<evidence type="ECO:0000256" key="8">
    <source>
        <dbReference type="NCBIfam" id="TIGR00038"/>
    </source>
</evidence>
<dbReference type="Gene3D" id="2.40.50.140">
    <property type="entry name" value="Nucleic acid-binding proteins"/>
    <property type="match status" value="2"/>
</dbReference>
<comment type="function">
    <text evidence="7">Involved in peptide bond synthesis. Stimulates efficient translation and peptide-bond synthesis on native or reconstituted 70S ribosomes in vitro. Probably functions indirectly by altering the affinity of the ribosome for aminoacyl-tRNA, thus increasing their reactivity as acceptors for peptidyl transferase.</text>
</comment>
<keyword evidence="5 7" id="KW-0251">Elongation factor</keyword>
<dbReference type="GO" id="GO:0003746">
    <property type="term" value="F:translation elongation factor activity"/>
    <property type="evidence" value="ECO:0007669"/>
    <property type="project" value="UniProtKB-UniRule"/>
</dbReference>
<comment type="pathway">
    <text evidence="2 7">Protein biosynthesis; polypeptide chain elongation.</text>
</comment>
<dbReference type="EMBL" id="AP014704">
    <property type="protein sequence ID" value="BAQ48090.1"/>
    <property type="molecule type" value="Genomic_DNA"/>
</dbReference>
<dbReference type="Pfam" id="PF09285">
    <property type="entry name" value="Elong-fact-P_C"/>
    <property type="match status" value="1"/>
</dbReference>
<dbReference type="NCBIfam" id="NF001810">
    <property type="entry name" value="PRK00529.1"/>
    <property type="match status" value="1"/>
</dbReference>
<dbReference type="InterPro" id="IPR015365">
    <property type="entry name" value="Elong-fact-P_C"/>
</dbReference>
<dbReference type="CDD" id="cd04470">
    <property type="entry name" value="S1_EF-P_repeat_1"/>
    <property type="match status" value="1"/>
</dbReference>
<dbReference type="SMART" id="SM01185">
    <property type="entry name" value="EFP"/>
    <property type="match status" value="1"/>
</dbReference>
<feature type="domain" description="Elongation factor P C-terminal" evidence="10">
    <location>
        <begin position="131"/>
        <end position="186"/>
    </location>
</feature>
<reference evidence="13" key="2">
    <citation type="submission" date="2015-01" db="EMBL/GenBank/DDBJ databases">
        <title>Complete genome sequence of Methylobacterium aquaticum strain 22A.</title>
        <authorList>
            <person name="Tani A."/>
            <person name="Ogura Y."/>
            <person name="Hayashi T."/>
        </authorList>
    </citation>
    <scope>NUCLEOTIDE SEQUENCE [LARGE SCALE GENOMIC DNA]</scope>
    <source>
        <strain evidence="13">MA-22A</strain>
    </source>
</reference>
<evidence type="ECO:0000256" key="5">
    <source>
        <dbReference type="ARBA" id="ARBA00022768"/>
    </source>
</evidence>
<dbReference type="Gene3D" id="2.30.30.30">
    <property type="match status" value="1"/>
</dbReference>
<dbReference type="KEGG" id="maqu:Maq22A_c26090"/>
<evidence type="ECO:0000256" key="1">
    <source>
        <dbReference type="ARBA" id="ARBA00004496"/>
    </source>
</evidence>
<dbReference type="FunFam" id="2.40.50.140:FF:000009">
    <property type="entry name" value="Elongation factor P"/>
    <property type="match status" value="1"/>
</dbReference>
<protein>
    <recommendedName>
        <fullName evidence="7 8">Elongation factor P</fullName>
        <shortName evidence="7">EF-P</shortName>
    </recommendedName>
</protein>
<dbReference type="RefSeq" id="WP_060848905.1">
    <property type="nucleotide sequence ID" value="NZ_AP014704.1"/>
</dbReference>
<evidence type="ECO:0000256" key="9">
    <source>
        <dbReference type="RuleBase" id="RU004389"/>
    </source>
</evidence>
<dbReference type="STRING" id="270351.Maq22A_c26090"/>
<dbReference type="SMART" id="SM00841">
    <property type="entry name" value="Elong-fact-P_C"/>
    <property type="match status" value="1"/>
</dbReference>
<dbReference type="FunFam" id="2.40.50.140:FF:000004">
    <property type="entry name" value="Elongation factor P"/>
    <property type="match status" value="1"/>
</dbReference>
<evidence type="ECO:0000313" key="12">
    <source>
        <dbReference type="EMBL" id="BAQ48090.1"/>
    </source>
</evidence>
<dbReference type="InterPro" id="IPR013852">
    <property type="entry name" value="Transl_elong_P/YeiP_CS"/>
</dbReference>
<dbReference type="InterPro" id="IPR014722">
    <property type="entry name" value="Rib_uL2_dom2"/>
</dbReference>
<dbReference type="GO" id="GO:0005829">
    <property type="term" value="C:cytosol"/>
    <property type="evidence" value="ECO:0007669"/>
    <property type="project" value="UniProtKB-ARBA"/>
</dbReference>